<evidence type="ECO:0008006" key="5">
    <source>
        <dbReference type="Google" id="ProtNLM"/>
    </source>
</evidence>
<feature type="compositionally biased region" description="Basic and acidic residues" evidence="2">
    <location>
        <begin position="442"/>
        <end position="454"/>
    </location>
</feature>
<accession>A0A835D7G9</accession>
<gene>
    <name evidence="3" type="ORF">HHK36_024417</name>
</gene>
<dbReference type="Proteomes" id="UP000655225">
    <property type="component" value="Unassembled WGS sequence"/>
</dbReference>
<keyword evidence="4" id="KW-1185">Reference proteome</keyword>
<feature type="region of interest" description="Disordered" evidence="2">
    <location>
        <begin position="1"/>
        <end position="22"/>
    </location>
</feature>
<dbReference type="Gene3D" id="1.10.287.110">
    <property type="entry name" value="DnaJ domain"/>
    <property type="match status" value="1"/>
</dbReference>
<dbReference type="OrthoDB" id="498970at2759"/>
<keyword evidence="1" id="KW-0175">Coiled coil</keyword>
<sequence>MSRGQPQPRTHPGRRTLERCKEKGKPDNVVFIDVDSDNFHCVMTVNPQSLQQTRQGSRSLREDKECPSRNIISINDGRSSENDIPGNVVEGGADLDSDATSSKGSCAASSQSRNSVDDECQIVWERKFPLKLFKCKQTYYGETPSRNRYCLNPVTESSSSESDSDCEFMEDSSGSIREQWEKASLRKKMFERVWSDEDQASASGSHSDTQTYVEVENMTNYHAEATVYSSLSNANGEKESLPIFAETGDDIVGYTSLKPEGDSLFPDLDETFEPESPLRCKIRPWEKLQFPYKKANVQDRGETFPGDPSIGNTECQSDAHVNHVGASFRDKEEQVPQGSSLWSPREQDEIKLNYVGPCFQDKEETVPREPFLYNAQSGHDTHFDHSNANFQDEETSLCYTQHLSETQVGDDKVCCKDKVDPAPGENFFCNVQLRGETEVNHERTSCQEKGKPISEEPSLCNTQQDETQINHGRFKGIKEPVVKSMTDIQLQDERNPLLHAQERDGTPDVQNDIIGEREKLKETDEYKRAAEEEWASRKLQLQIQAEEAQRLRKRRRAQTMRLLDMERRQKHRVAEMRDTQKKDEEIINLKEQLRVEVRNELDKLEVKCHNMASLLRGLGIHVGGGLYPLPHEVHAAYKQALLRFHPDRASRTDIRQHVEAEEKFKLISRVKEKFLSTSWH</sequence>
<dbReference type="PANTHER" id="PTHR36335:SF1">
    <property type="entry name" value="CHAPERONE DNAJ-DOMAIN SUPERFAMILY PROTEIN"/>
    <property type="match status" value="1"/>
</dbReference>
<proteinExistence type="predicted"/>
<dbReference type="SUPFAM" id="SSF46565">
    <property type="entry name" value="Chaperone J-domain"/>
    <property type="match status" value="1"/>
</dbReference>
<dbReference type="AlphaFoldDB" id="A0A835D7G9"/>
<evidence type="ECO:0000313" key="3">
    <source>
        <dbReference type="EMBL" id="KAF8389899.1"/>
    </source>
</evidence>
<dbReference type="PANTHER" id="PTHR36335">
    <property type="entry name" value="CHAPERONE DNAJ-DOMAIN SUPERFAMILY PROTEIN"/>
    <property type="match status" value="1"/>
</dbReference>
<feature type="region of interest" description="Disordered" evidence="2">
    <location>
        <begin position="49"/>
        <end position="111"/>
    </location>
</feature>
<dbReference type="EMBL" id="JABCRI010000018">
    <property type="protein sequence ID" value="KAF8389899.1"/>
    <property type="molecule type" value="Genomic_DNA"/>
</dbReference>
<name>A0A835D7G9_TETSI</name>
<organism evidence="3 4">
    <name type="scientific">Tetracentron sinense</name>
    <name type="common">Spur-leaf</name>
    <dbReference type="NCBI Taxonomy" id="13715"/>
    <lineage>
        <taxon>Eukaryota</taxon>
        <taxon>Viridiplantae</taxon>
        <taxon>Streptophyta</taxon>
        <taxon>Embryophyta</taxon>
        <taxon>Tracheophyta</taxon>
        <taxon>Spermatophyta</taxon>
        <taxon>Magnoliopsida</taxon>
        <taxon>Trochodendrales</taxon>
        <taxon>Trochodendraceae</taxon>
        <taxon>Tetracentron</taxon>
    </lineage>
</organism>
<evidence type="ECO:0000313" key="4">
    <source>
        <dbReference type="Proteomes" id="UP000655225"/>
    </source>
</evidence>
<protein>
    <recommendedName>
        <fullName evidence="5">J domain-containing protein</fullName>
    </recommendedName>
</protein>
<feature type="region of interest" description="Disordered" evidence="2">
    <location>
        <begin position="442"/>
        <end position="461"/>
    </location>
</feature>
<evidence type="ECO:0000256" key="1">
    <source>
        <dbReference type="SAM" id="Coils"/>
    </source>
</evidence>
<dbReference type="OMA" id="DCQFVRE"/>
<comment type="caution">
    <text evidence="3">The sequence shown here is derived from an EMBL/GenBank/DDBJ whole genome shotgun (WGS) entry which is preliminary data.</text>
</comment>
<feature type="coiled-coil region" evidence="1">
    <location>
        <begin position="548"/>
        <end position="607"/>
    </location>
</feature>
<dbReference type="InterPro" id="IPR036869">
    <property type="entry name" value="J_dom_sf"/>
</dbReference>
<evidence type="ECO:0000256" key="2">
    <source>
        <dbReference type="SAM" id="MobiDB-lite"/>
    </source>
</evidence>
<dbReference type="InterPro" id="IPR001623">
    <property type="entry name" value="DnaJ_domain"/>
</dbReference>
<reference evidence="3 4" key="1">
    <citation type="submission" date="2020-04" db="EMBL/GenBank/DDBJ databases">
        <title>Plant Genome Project.</title>
        <authorList>
            <person name="Zhang R.-G."/>
        </authorList>
    </citation>
    <scope>NUCLEOTIDE SEQUENCE [LARGE SCALE GENOMIC DNA]</scope>
    <source>
        <strain evidence="3">YNK0</strain>
        <tissue evidence="3">Leaf</tissue>
    </source>
</reference>
<feature type="compositionally biased region" description="Polar residues" evidence="2">
    <location>
        <begin position="49"/>
        <end position="58"/>
    </location>
</feature>
<dbReference type="CDD" id="cd06257">
    <property type="entry name" value="DnaJ"/>
    <property type="match status" value="1"/>
</dbReference>
<feature type="compositionally biased region" description="Low complexity" evidence="2">
    <location>
        <begin position="99"/>
        <end position="111"/>
    </location>
</feature>